<dbReference type="EMBL" id="JAWJWE010000036">
    <property type="protein sequence ID" value="KAK6628249.1"/>
    <property type="molecule type" value="Genomic_DNA"/>
</dbReference>
<evidence type="ECO:0000313" key="1">
    <source>
        <dbReference type="EMBL" id="KAK6628249.1"/>
    </source>
</evidence>
<comment type="caution">
    <text evidence="1">The sequence shown here is derived from an EMBL/GenBank/DDBJ whole genome shotgun (WGS) entry which is preliminary data.</text>
</comment>
<dbReference type="AlphaFoldDB" id="A0AAN8NYA9"/>
<protein>
    <submittedName>
        <fullName evidence="1">Uncharacterized protein</fullName>
    </submittedName>
</protein>
<name>A0AAN8NYA9_POLSC</name>
<sequence>MSLSRRGDMVETHVRETLDLLEFQPSVSVVAIIRESTGRNFKEVRMRKRLDAREQVEEVQELGMYEVKDRYSLIFVCKNLSDV</sequence>
<accession>A0AAN8NYA9</accession>
<organism evidence="1 2">
    <name type="scientific">Polyplax serrata</name>
    <name type="common">Common mouse louse</name>
    <dbReference type="NCBI Taxonomy" id="468196"/>
    <lineage>
        <taxon>Eukaryota</taxon>
        <taxon>Metazoa</taxon>
        <taxon>Ecdysozoa</taxon>
        <taxon>Arthropoda</taxon>
        <taxon>Hexapoda</taxon>
        <taxon>Insecta</taxon>
        <taxon>Pterygota</taxon>
        <taxon>Neoptera</taxon>
        <taxon>Paraneoptera</taxon>
        <taxon>Psocodea</taxon>
        <taxon>Troctomorpha</taxon>
        <taxon>Phthiraptera</taxon>
        <taxon>Anoplura</taxon>
        <taxon>Polyplacidae</taxon>
        <taxon>Polyplax</taxon>
    </lineage>
</organism>
<dbReference type="Proteomes" id="UP001372834">
    <property type="component" value="Unassembled WGS sequence"/>
</dbReference>
<gene>
    <name evidence="1" type="ORF">RUM43_002061</name>
</gene>
<evidence type="ECO:0000313" key="2">
    <source>
        <dbReference type="Proteomes" id="UP001372834"/>
    </source>
</evidence>
<proteinExistence type="predicted"/>
<reference evidence="1 2" key="1">
    <citation type="submission" date="2023-10" db="EMBL/GenBank/DDBJ databases">
        <title>Genomes of two closely related lineages of the louse Polyplax serrata with different host specificities.</title>
        <authorList>
            <person name="Martinu J."/>
            <person name="Tarabai H."/>
            <person name="Stefka J."/>
            <person name="Hypsa V."/>
        </authorList>
    </citation>
    <scope>NUCLEOTIDE SEQUENCE [LARGE SCALE GENOMIC DNA]</scope>
    <source>
        <strain evidence="1">HR10_N</strain>
    </source>
</reference>